<dbReference type="Proteomes" id="UP001381693">
    <property type="component" value="Unassembled WGS sequence"/>
</dbReference>
<dbReference type="EMBL" id="JAXCGZ010008279">
    <property type="protein sequence ID" value="KAK7077783.1"/>
    <property type="molecule type" value="Genomic_DNA"/>
</dbReference>
<comment type="caution">
    <text evidence="2">The sequence shown here is derived from an EMBL/GenBank/DDBJ whole genome shotgun (WGS) entry which is preliminary data.</text>
</comment>
<evidence type="ECO:0000313" key="2">
    <source>
        <dbReference type="EMBL" id="KAK7077783.1"/>
    </source>
</evidence>
<proteinExistence type="predicted"/>
<evidence type="ECO:0000313" key="3">
    <source>
        <dbReference type="Proteomes" id="UP001381693"/>
    </source>
</evidence>
<reference evidence="2 3" key="1">
    <citation type="submission" date="2023-11" db="EMBL/GenBank/DDBJ databases">
        <title>Halocaridina rubra genome assembly.</title>
        <authorList>
            <person name="Smith C."/>
        </authorList>
    </citation>
    <scope>NUCLEOTIDE SEQUENCE [LARGE SCALE GENOMIC DNA]</scope>
    <source>
        <strain evidence="2">EP-1</strain>
        <tissue evidence="2">Whole</tissue>
    </source>
</reference>
<gene>
    <name evidence="2" type="ORF">SK128_000426</name>
</gene>
<keyword evidence="3" id="KW-1185">Reference proteome</keyword>
<feature type="region of interest" description="Disordered" evidence="1">
    <location>
        <begin position="39"/>
        <end position="68"/>
    </location>
</feature>
<organism evidence="2 3">
    <name type="scientific">Halocaridina rubra</name>
    <name type="common">Hawaiian red shrimp</name>
    <dbReference type="NCBI Taxonomy" id="373956"/>
    <lineage>
        <taxon>Eukaryota</taxon>
        <taxon>Metazoa</taxon>
        <taxon>Ecdysozoa</taxon>
        <taxon>Arthropoda</taxon>
        <taxon>Crustacea</taxon>
        <taxon>Multicrustacea</taxon>
        <taxon>Malacostraca</taxon>
        <taxon>Eumalacostraca</taxon>
        <taxon>Eucarida</taxon>
        <taxon>Decapoda</taxon>
        <taxon>Pleocyemata</taxon>
        <taxon>Caridea</taxon>
        <taxon>Atyoidea</taxon>
        <taxon>Atyidae</taxon>
        <taxon>Halocaridina</taxon>
    </lineage>
</organism>
<evidence type="ECO:0000256" key="1">
    <source>
        <dbReference type="SAM" id="MobiDB-lite"/>
    </source>
</evidence>
<dbReference type="AlphaFoldDB" id="A0AAN9A7T2"/>
<accession>A0AAN9A7T2</accession>
<protein>
    <submittedName>
        <fullName evidence="2">Uncharacterized protein</fullName>
    </submittedName>
</protein>
<feature type="non-terminal residue" evidence="2">
    <location>
        <position position="1"/>
    </location>
</feature>
<name>A0AAN9A7T2_HALRR</name>
<sequence length="68" mass="7473">VPALPLCHLSIVSCVSIEAESFDNMPRLYKSTQCERGNCHSLSQKSHSNSEDPARHRGVQQISTGTFS</sequence>